<dbReference type="EMBL" id="GG662603">
    <property type="protein sequence ID" value="EAS01487.1"/>
    <property type="molecule type" value="Genomic_DNA"/>
</dbReference>
<dbReference type="FunCoup" id="I7M2X6">
    <property type="interactions" value="16"/>
</dbReference>
<keyword evidence="3" id="KW-0472">Membrane</keyword>
<feature type="transmembrane region" description="Helical" evidence="3">
    <location>
        <begin position="12"/>
        <end position="31"/>
    </location>
</feature>
<evidence type="ECO:0000256" key="1">
    <source>
        <dbReference type="ARBA" id="ARBA00023002"/>
    </source>
</evidence>
<dbReference type="OrthoDB" id="1274115at2759"/>
<keyword evidence="1" id="KW-0560">Oxidoreductase</keyword>
<dbReference type="PANTHER" id="PTHR43157:SF31">
    <property type="entry name" value="PHOSPHATIDYLINOSITOL-GLYCAN BIOSYNTHESIS CLASS F PROTEIN"/>
    <property type="match status" value="1"/>
</dbReference>
<dbReference type="GeneID" id="7828824"/>
<dbReference type="CDD" id="cd05327">
    <property type="entry name" value="retinol-DH_like_SDR_c_like"/>
    <property type="match status" value="1"/>
</dbReference>
<gene>
    <name evidence="4" type="ORF">TTHERM_00152010</name>
</gene>
<organism evidence="4 5">
    <name type="scientific">Tetrahymena thermophila (strain SB210)</name>
    <dbReference type="NCBI Taxonomy" id="312017"/>
    <lineage>
        <taxon>Eukaryota</taxon>
        <taxon>Sar</taxon>
        <taxon>Alveolata</taxon>
        <taxon>Ciliophora</taxon>
        <taxon>Intramacronucleata</taxon>
        <taxon>Oligohymenophorea</taxon>
        <taxon>Hymenostomatida</taxon>
        <taxon>Tetrahymenina</taxon>
        <taxon>Tetrahymenidae</taxon>
        <taxon>Tetrahymena</taxon>
    </lineage>
</organism>
<dbReference type="SUPFAM" id="SSF51735">
    <property type="entry name" value="NAD(P)-binding Rossmann-fold domains"/>
    <property type="match status" value="1"/>
</dbReference>
<dbReference type="HOGENOM" id="CLU_010194_44_5_1"/>
<evidence type="ECO:0000313" key="4">
    <source>
        <dbReference type="EMBL" id="EAS01487.1"/>
    </source>
</evidence>
<dbReference type="InterPro" id="IPR036291">
    <property type="entry name" value="NAD(P)-bd_dom_sf"/>
</dbReference>
<evidence type="ECO:0000256" key="2">
    <source>
        <dbReference type="RuleBase" id="RU000363"/>
    </source>
</evidence>
<reference evidence="5" key="1">
    <citation type="journal article" date="2006" name="PLoS Biol.">
        <title>Macronuclear genome sequence of the ciliate Tetrahymena thermophila, a model eukaryote.</title>
        <authorList>
            <person name="Eisen J.A."/>
            <person name="Coyne R.S."/>
            <person name="Wu M."/>
            <person name="Wu D."/>
            <person name="Thiagarajan M."/>
            <person name="Wortman J.R."/>
            <person name="Badger J.H."/>
            <person name="Ren Q."/>
            <person name="Amedeo P."/>
            <person name="Jones K.M."/>
            <person name="Tallon L.J."/>
            <person name="Delcher A.L."/>
            <person name="Salzberg S.L."/>
            <person name="Silva J.C."/>
            <person name="Haas B.J."/>
            <person name="Majoros W.H."/>
            <person name="Farzad M."/>
            <person name="Carlton J.M."/>
            <person name="Smith R.K. Jr."/>
            <person name="Garg J."/>
            <person name="Pearlman R.E."/>
            <person name="Karrer K.M."/>
            <person name="Sun L."/>
            <person name="Manning G."/>
            <person name="Elde N.C."/>
            <person name="Turkewitz A.P."/>
            <person name="Asai D.J."/>
            <person name="Wilkes D.E."/>
            <person name="Wang Y."/>
            <person name="Cai H."/>
            <person name="Collins K."/>
            <person name="Stewart B.A."/>
            <person name="Lee S.R."/>
            <person name="Wilamowska K."/>
            <person name="Weinberg Z."/>
            <person name="Ruzzo W.L."/>
            <person name="Wloga D."/>
            <person name="Gaertig J."/>
            <person name="Frankel J."/>
            <person name="Tsao C.-C."/>
            <person name="Gorovsky M.A."/>
            <person name="Keeling P.J."/>
            <person name="Waller R.F."/>
            <person name="Patron N.J."/>
            <person name="Cherry J.M."/>
            <person name="Stover N.A."/>
            <person name="Krieger C.J."/>
            <person name="del Toro C."/>
            <person name="Ryder H.F."/>
            <person name="Williamson S.C."/>
            <person name="Barbeau R.A."/>
            <person name="Hamilton E.P."/>
            <person name="Orias E."/>
        </authorList>
    </citation>
    <scope>NUCLEOTIDE SEQUENCE [LARGE SCALE GENOMIC DNA]</scope>
    <source>
        <strain evidence="5">SB210</strain>
    </source>
</reference>
<dbReference type="InterPro" id="IPR002347">
    <property type="entry name" value="SDR_fam"/>
</dbReference>
<dbReference type="RefSeq" id="XP_001021733.1">
    <property type="nucleotide sequence ID" value="XM_001021733.1"/>
</dbReference>
<sequence>MNTSLISSYLTVNNAAIFGVAALALVFIKIWSNGSVNNKKRDLSNQLVIITGSNTGIGLETAKNCVQNGAKVILACRDQKRTQNALDLINSIKPNSAEFMRLDLSDLSSVRLFVNEFKSKYNKLDILINNAGIMHIPNRVLTKDGFESQIGTNHFGHFLLTHLLMDSLKASPQFRVINLSSLAHSFGSMNFDDLHYEKRAYDRNSAYSQSKIANILFTIALQKRITQQKLNGIAVSLHPGVVRTELTRHYTGILGFMKFLISPLWYLLSKSPEQGAQTTLYCVHENFDKLVKGGYYSDCKTKKYGNKQITEENAERFWDISLKQLKL</sequence>
<comment type="similarity">
    <text evidence="2">Belongs to the short-chain dehydrogenases/reductases (SDR) family.</text>
</comment>
<evidence type="ECO:0000256" key="3">
    <source>
        <dbReference type="SAM" id="Phobius"/>
    </source>
</evidence>
<dbReference type="PRINTS" id="PR00080">
    <property type="entry name" value="SDRFAMILY"/>
</dbReference>
<dbReference type="InParanoid" id="I7M2X6"/>
<dbReference type="Gene3D" id="3.40.50.720">
    <property type="entry name" value="NAD(P)-binding Rossmann-like Domain"/>
    <property type="match status" value="1"/>
</dbReference>
<evidence type="ECO:0000313" key="5">
    <source>
        <dbReference type="Proteomes" id="UP000009168"/>
    </source>
</evidence>
<dbReference type="KEGG" id="tet:TTHERM_00152010"/>
<name>I7M2X6_TETTS</name>
<accession>I7M2X6</accession>
<dbReference type="OMA" id="DCAEHRL"/>
<dbReference type="GO" id="GO:0016491">
    <property type="term" value="F:oxidoreductase activity"/>
    <property type="evidence" value="ECO:0007669"/>
    <property type="project" value="UniProtKB-KW"/>
</dbReference>
<dbReference type="STRING" id="312017.I7M2X6"/>
<dbReference type="eggNOG" id="KOG1208">
    <property type="taxonomic scope" value="Eukaryota"/>
</dbReference>
<keyword evidence="3" id="KW-1133">Transmembrane helix</keyword>
<proteinExistence type="inferred from homology"/>
<dbReference type="AlphaFoldDB" id="I7M2X6"/>
<protein>
    <submittedName>
        <fullName evidence="4">Oxidoreductase, short chain dehydrogenase/reductase family protein</fullName>
    </submittedName>
</protein>
<keyword evidence="3" id="KW-0812">Transmembrane</keyword>
<dbReference type="PANTHER" id="PTHR43157">
    <property type="entry name" value="PHOSPHATIDYLINOSITOL-GLYCAN BIOSYNTHESIS CLASS F PROTEIN-RELATED"/>
    <property type="match status" value="1"/>
</dbReference>
<keyword evidence="5" id="KW-1185">Reference proteome</keyword>
<dbReference type="Pfam" id="PF00106">
    <property type="entry name" value="adh_short"/>
    <property type="match status" value="1"/>
</dbReference>
<dbReference type="PRINTS" id="PR00081">
    <property type="entry name" value="GDHRDH"/>
</dbReference>
<dbReference type="Proteomes" id="UP000009168">
    <property type="component" value="Unassembled WGS sequence"/>
</dbReference>